<dbReference type="GO" id="GO:0016787">
    <property type="term" value="F:hydrolase activity"/>
    <property type="evidence" value="ECO:0007669"/>
    <property type="project" value="UniProtKB-KW"/>
</dbReference>
<gene>
    <name evidence="9" type="ORF">X801_05830</name>
</gene>
<evidence type="ECO:0000256" key="2">
    <source>
        <dbReference type="ARBA" id="ARBA00022701"/>
    </source>
</evidence>
<dbReference type="GO" id="GO:0005874">
    <property type="term" value="C:microtubule"/>
    <property type="evidence" value="ECO:0007669"/>
    <property type="project" value="UniProtKB-KW"/>
</dbReference>
<dbReference type="InterPro" id="IPR036525">
    <property type="entry name" value="Tubulin/FtsZ_GTPase_sf"/>
</dbReference>
<dbReference type="InterPro" id="IPR003008">
    <property type="entry name" value="Tubulin_FtsZ_GTPase"/>
</dbReference>
<dbReference type="InterPro" id="IPR017975">
    <property type="entry name" value="Tubulin_CS"/>
</dbReference>
<keyword evidence="3 7" id="KW-0547">Nucleotide-binding</keyword>
<name>A0A1S8WV64_OPIVI</name>
<feature type="domain" description="Tubulin/FtsZ GTPase" evidence="8">
    <location>
        <begin position="1"/>
        <end position="137"/>
    </location>
</feature>
<dbReference type="PRINTS" id="PR01162">
    <property type="entry name" value="ALPHATUBULIN"/>
</dbReference>
<evidence type="ECO:0000313" key="9">
    <source>
        <dbReference type="EMBL" id="OON18318.1"/>
    </source>
</evidence>
<dbReference type="InterPro" id="IPR000217">
    <property type="entry name" value="Tubulin"/>
</dbReference>
<keyword evidence="4" id="KW-0378">Hydrolase</keyword>
<evidence type="ECO:0000256" key="6">
    <source>
        <dbReference type="ARBA" id="ARBA00049117"/>
    </source>
</evidence>
<evidence type="ECO:0000256" key="5">
    <source>
        <dbReference type="ARBA" id="ARBA00023134"/>
    </source>
</evidence>
<dbReference type="PANTHER" id="PTHR11588">
    <property type="entry name" value="TUBULIN"/>
    <property type="match status" value="1"/>
</dbReference>
<comment type="similarity">
    <text evidence="1 7">Belongs to the tubulin family.</text>
</comment>
<comment type="function">
    <text evidence="7">Tubulin is the major constituent of microtubules, a cylinder consisting of laterally associated linear protofilaments composed of alpha- and beta-tubulin heterodimers. Microtubules grow by the addition of GTP-tubulin dimers to the microtubule end, where a stabilizing cap forms. Below the cap, tubulin dimers are in GDP-bound state, owing to GTPase activity of alpha-tubulin.</text>
</comment>
<organism evidence="9 10">
    <name type="scientific">Opisthorchis viverrini</name>
    <name type="common">Southeast Asian liver fluke</name>
    <dbReference type="NCBI Taxonomy" id="6198"/>
    <lineage>
        <taxon>Eukaryota</taxon>
        <taxon>Metazoa</taxon>
        <taxon>Spiralia</taxon>
        <taxon>Lophotrochozoa</taxon>
        <taxon>Platyhelminthes</taxon>
        <taxon>Trematoda</taxon>
        <taxon>Digenea</taxon>
        <taxon>Opisthorchiida</taxon>
        <taxon>Opisthorchiata</taxon>
        <taxon>Opisthorchiidae</taxon>
        <taxon>Opisthorchis</taxon>
    </lineage>
</organism>
<evidence type="ECO:0000256" key="3">
    <source>
        <dbReference type="ARBA" id="ARBA00022741"/>
    </source>
</evidence>
<dbReference type="GO" id="GO:0007017">
    <property type="term" value="P:microtubule-based process"/>
    <property type="evidence" value="ECO:0007669"/>
    <property type="project" value="InterPro"/>
</dbReference>
<evidence type="ECO:0000256" key="7">
    <source>
        <dbReference type="RuleBase" id="RU000352"/>
    </source>
</evidence>
<comment type="catalytic activity">
    <reaction evidence="6">
        <text>GTP + H2O = GDP + phosphate + H(+)</text>
        <dbReference type="Rhea" id="RHEA:19669"/>
        <dbReference type="ChEBI" id="CHEBI:15377"/>
        <dbReference type="ChEBI" id="CHEBI:15378"/>
        <dbReference type="ChEBI" id="CHEBI:37565"/>
        <dbReference type="ChEBI" id="CHEBI:43474"/>
        <dbReference type="ChEBI" id="CHEBI:58189"/>
    </reaction>
    <physiologicalReaction direction="left-to-right" evidence="6">
        <dbReference type="Rhea" id="RHEA:19670"/>
    </physiologicalReaction>
</comment>
<dbReference type="Pfam" id="PF00091">
    <property type="entry name" value="Tubulin"/>
    <property type="match status" value="1"/>
</dbReference>
<dbReference type="SMART" id="SM00864">
    <property type="entry name" value="Tubulin"/>
    <property type="match status" value="1"/>
</dbReference>
<feature type="non-terminal residue" evidence="9">
    <location>
        <position position="138"/>
    </location>
</feature>
<dbReference type="GO" id="GO:0005200">
    <property type="term" value="F:structural constituent of cytoskeleton"/>
    <property type="evidence" value="ECO:0007669"/>
    <property type="project" value="InterPro"/>
</dbReference>
<dbReference type="PROSITE" id="PS00227">
    <property type="entry name" value="TUBULIN"/>
    <property type="match status" value="1"/>
</dbReference>
<keyword evidence="5 7" id="KW-0342">GTP-binding</keyword>
<protein>
    <recommendedName>
        <fullName evidence="7">Tubulin alpha chain</fullName>
    </recommendedName>
</protein>
<dbReference type="EMBL" id="KV894303">
    <property type="protein sequence ID" value="OON18318.1"/>
    <property type="molecule type" value="Genomic_DNA"/>
</dbReference>
<dbReference type="Gene3D" id="3.40.50.1440">
    <property type="entry name" value="Tubulin/FtsZ, GTPase domain"/>
    <property type="match status" value="1"/>
</dbReference>
<comment type="subunit">
    <text evidence="7">Dimer of alpha and beta chains. A typical microtubule is a hollow water-filled tube with an outer diameter of 25 nm and an inner diameter of 15 nM. Alpha-beta heterodimers associate head-to-tail to form protofilaments running lengthwise along the microtubule wall with the beta-tubulin subunit facing the microtubule plus end conferring a structural polarity. Microtubules usually have 13 protofilaments but different protofilament numbers can be found in some organisms and specialized cells.</text>
</comment>
<proteinExistence type="inferred from homology"/>
<evidence type="ECO:0000313" key="10">
    <source>
        <dbReference type="Proteomes" id="UP000243686"/>
    </source>
</evidence>
<reference evidence="9 10" key="1">
    <citation type="submission" date="2015-03" db="EMBL/GenBank/DDBJ databases">
        <title>Draft genome of the nematode, Opisthorchis viverrini.</title>
        <authorList>
            <person name="Mitreva M."/>
        </authorList>
    </citation>
    <scope>NUCLEOTIDE SEQUENCE [LARGE SCALE GENOMIC DNA]</scope>
    <source>
        <strain evidence="9">Khon Kaen</strain>
    </source>
</reference>
<dbReference type="InterPro" id="IPR002452">
    <property type="entry name" value="Alpha_tubulin"/>
</dbReference>
<evidence type="ECO:0000256" key="1">
    <source>
        <dbReference type="ARBA" id="ARBA00009636"/>
    </source>
</evidence>
<keyword evidence="2 7" id="KW-0493">Microtubule</keyword>
<evidence type="ECO:0000259" key="8">
    <source>
        <dbReference type="SMART" id="SM00864"/>
    </source>
</evidence>
<dbReference type="Proteomes" id="UP000243686">
    <property type="component" value="Unassembled WGS sequence"/>
</dbReference>
<evidence type="ECO:0000256" key="4">
    <source>
        <dbReference type="ARBA" id="ARBA00022801"/>
    </source>
</evidence>
<dbReference type="SUPFAM" id="SSF52490">
    <property type="entry name" value="Tubulin nucleotide-binding domain-like"/>
    <property type="match status" value="1"/>
</dbReference>
<accession>A0A1S8WV64</accession>
<sequence>MKTICSPCLEPTVRDEVRNGTYRQLFHPKQFITGKEDAANNYARGYYTVGREMRNLVLDKFQKSADQYDSLQGFWFYNALGGGTGSGPNASLIERLVVDYAKKTKLQIAIGPTRAVCLGVQNLFKMDKDFSKESTSVR</sequence>
<dbReference type="PRINTS" id="PR01161">
    <property type="entry name" value="TUBULIN"/>
</dbReference>
<keyword evidence="10" id="KW-1185">Reference proteome</keyword>
<dbReference type="GO" id="GO:0005525">
    <property type="term" value="F:GTP binding"/>
    <property type="evidence" value="ECO:0007669"/>
    <property type="project" value="UniProtKB-UniRule"/>
</dbReference>
<dbReference type="AlphaFoldDB" id="A0A1S8WV64"/>